<accession>A0ABP9VFP3</accession>
<gene>
    <name evidence="2" type="ORF">Dxin01_02809</name>
</gene>
<comment type="caution">
    <text evidence="2">The sequence shown here is derived from an EMBL/GenBank/DDBJ whole genome shotgun (WGS) entry which is preliminary data.</text>
</comment>
<evidence type="ECO:0000259" key="1">
    <source>
        <dbReference type="Pfam" id="PF13619"/>
    </source>
</evidence>
<sequence length="78" mass="8957">MKGVMLYPIESSAMTHLGYDEAGQVLYILFDGGRLYAYKAIPKTVFEALKEATSKGQFFQQQIRGQYSFERVRAKQKQ</sequence>
<feature type="domain" description="KTSC" evidence="1">
    <location>
        <begin position="10"/>
        <end position="67"/>
    </location>
</feature>
<dbReference type="EMBL" id="BAABRN010000036">
    <property type="protein sequence ID" value="GAA5503060.1"/>
    <property type="molecule type" value="Genomic_DNA"/>
</dbReference>
<reference evidence="2 3" key="1">
    <citation type="submission" date="2024-02" db="EMBL/GenBank/DDBJ databases">
        <title>Deinococcus xinjiangensis NBRC 107630.</title>
        <authorList>
            <person name="Ichikawa N."/>
            <person name="Katano-Makiyama Y."/>
            <person name="Hidaka K."/>
        </authorList>
    </citation>
    <scope>NUCLEOTIDE SEQUENCE [LARGE SCALE GENOMIC DNA]</scope>
    <source>
        <strain evidence="2 3">NBRC 107630</strain>
    </source>
</reference>
<organism evidence="2 3">
    <name type="scientific">Deinococcus xinjiangensis</name>
    <dbReference type="NCBI Taxonomy" id="457454"/>
    <lineage>
        <taxon>Bacteria</taxon>
        <taxon>Thermotogati</taxon>
        <taxon>Deinococcota</taxon>
        <taxon>Deinococci</taxon>
        <taxon>Deinococcales</taxon>
        <taxon>Deinococcaceae</taxon>
        <taxon>Deinococcus</taxon>
    </lineage>
</organism>
<proteinExistence type="predicted"/>
<protein>
    <recommendedName>
        <fullName evidence="1">KTSC domain-containing protein</fullName>
    </recommendedName>
</protein>
<name>A0ABP9VFP3_9DEIO</name>
<dbReference type="RefSeq" id="WP_353543034.1">
    <property type="nucleotide sequence ID" value="NZ_BAABRN010000036.1"/>
</dbReference>
<evidence type="ECO:0000313" key="2">
    <source>
        <dbReference type="EMBL" id="GAA5503060.1"/>
    </source>
</evidence>
<keyword evidence="3" id="KW-1185">Reference proteome</keyword>
<evidence type="ECO:0000313" key="3">
    <source>
        <dbReference type="Proteomes" id="UP001458946"/>
    </source>
</evidence>
<dbReference type="Pfam" id="PF13619">
    <property type="entry name" value="KTSC"/>
    <property type="match status" value="1"/>
</dbReference>
<dbReference type="InterPro" id="IPR025309">
    <property type="entry name" value="KTSC_dom"/>
</dbReference>
<dbReference type="Proteomes" id="UP001458946">
    <property type="component" value="Unassembled WGS sequence"/>
</dbReference>